<name>A0A2Z6RU13_9GLOM</name>
<reference evidence="2 4" key="1">
    <citation type="submission" date="2017-11" db="EMBL/GenBank/DDBJ databases">
        <title>The genome of Rhizophagus clarus HR1 reveals common genetic basis of auxotrophy among arbuscular mycorrhizal fungi.</title>
        <authorList>
            <person name="Kobayashi Y."/>
        </authorList>
    </citation>
    <scope>NUCLEOTIDE SEQUENCE [LARGE SCALE GENOMIC DNA]</scope>
    <source>
        <strain evidence="2 4">HR1</strain>
    </source>
</reference>
<keyword evidence="3" id="KW-0378">Hydrolase</keyword>
<dbReference type="SUPFAM" id="SSF53474">
    <property type="entry name" value="alpha/beta-Hydrolases"/>
    <property type="match status" value="1"/>
</dbReference>
<dbReference type="AlphaFoldDB" id="A0A2Z6RU13"/>
<sequence length="323" mass="36845">MIFQKIFKQRNVFSYSNNNFINKTFITRFNLNRYYTTNKETFFVDSSDNIKIEVAHYLPAKQQANCPPILFIHGAFLAAWSWDNFSQWFSNKGYECFALSFRGNGQSTKTPKKDRFWKLKEFEDDVSSVTDDIIEKTKEKPILIGHSMGGGITQKYLQDNYQKVSGGVLLASVSPLLYKSGFFSTLSSKPDWPTIKALITLNPYAAIGTPELMKKAFFSSAFPDSMAEEIFQKLDKNCSIVGLFEFFSPFVDYKKIKCPMIVIGAGEDASVDNLKHIEETAEAYGVGYDIIEGSGHEIMLDLKWEEAANVIFDRIQERILNKK</sequence>
<reference evidence="3" key="2">
    <citation type="submission" date="2019-10" db="EMBL/GenBank/DDBJ databases">
        <title>Conservation and host-specific expression of non-tandemly repeated heterogenous ribosome RNA gene in arbuscular mycorrhizal fungi.</title>
        <authorList>
            <person name="Maeda T."/>
            <person name="Kobayashi Y."/>
            <person name="Nakagawa T."/>
            <person name="Ezawa T."/>
            <person name="Yamaguchi K."/>
            <person name="Bino T."/>
            <person name="Nishimoto Y."/>
            <person name="Shigenobu S."/>
            <person name="Kawaguchi M."/>
        </authorList>
    </citation>
    <scope>NUCLEOTIDE SEQUENCE</scope>
    <source>
        <strain evidence="3">HR1</strain>
    </source>
</reference>
<evidence type="ECO:0000313" key="2">
    <source>
        <dbReference type="EMBL" id="GBC06254.1"/>
    </source>
</evidence>
<evidence type="ECO:0000313" key="3">
    <source>
        <dbReference type="EMBL" id="GES73177.1"/>
    </source>
</evidence>
<gene>
    <name evidence="3" type="ORF">RCL2_000071600</name>
    <name evidence="2" type="ORF">RclHR1_06710004</name>
</gene>
<dbReference type="STRING" id="94130.A0A2Z6RU13"/>
<dbReference type="PANTHER" id="PTHR43194:SF2">
    <property type="entry name" value="PEROXISOMAL MEMBRANE PROTEIN LPX1"/>
    <property type="match status" value="1"/>
</dbReference>
<evidence type="ECO:0000259" key="1">
    <source>
        <dbReference type="Pfam" id="PF12697"/>
    </source>
</evidence>
<dbReference type="Proteomes" id="UP000615446">
    <property type="component" value="Unassembled WGS sequence"/>
</dbReference>
<keyword evidence="4" id="KW-1185">Reference proteome</keyword>
<dbReference type="GO" id="GO:0016787">
    <property type="term" value="F:hydrolase activity"/>
    <property type="evidence" value="ECO:0007669"/>
    <property type="project" value="UniProtKB-KW"/>
</dbReference>
<dbReference type="EMBL" id="BEXD01004061">
    <property type="protein sequence ID" value="GBC06254.1"/>
    <property type="molecule type" value="Genomic_DNA"/>
</dbReference>
<comment type="caution">
    <text evidence="2">The sequence shown here is derived from an EMBL/GenBank/DDBJ whole genome shotgun (WGS) entry which is preliminary data.</text>
</comment>
<dbReference type="EMBL" id="BLAL01000005">
    <property type="protein sequence ID" value="GES73177.1"/>
    <property type="molecule type" value="Genomic_DNA"/>
</dbReference>
<organism evidence="2 4">
    <name type="scientific">Rhizophagus clarus</name>
    <dbReference type="NCBI Taxonomy" id="94130"/>
    <lineage>
        <taxon>Eukaryota</taxon>
        <taxon>Fungi</taxon>
        <taxon>Fungi incertae sedis</taxon>
        <taxon>Mucoromycota</taxon>
        <taxon>Glomeromycotina</taxon>
        <taxon>Glomeromycetes</taxon>
        <taxon>Glomerales</taxon>
        <taxon>Glomeraceae</taxon>
        <taxon>Rhizophagus</taxon>
    </lineage>
</organism>
<dbReference type="OrthoDB" id="8119704at2759"/>
<dbReference type="InterPro" id="IPR029058">
    <property type="entry name" value="AB_hydrolase_fold"/>
</dbReference>
<protein>
    <submittedName>
        <fullName evidence="3">Alpha/beta hydrolase</fullName>
    </submittedName>
</protein>
<dbReference type="PANTHER" id="PTHR43194">
    <property type="entry name" value="HYDROLASE ALPHA/BETA FOLD FAMILY"/>
    <property type="match status" value="1"/>
</dbReference>
<dbReference type="InterPro" id="IPR050228">
    <property type="entry name" value="Carboxylesterase_BioH"/>
</dbReference>
<evidence type="ECO:0000313" key="4">
    <source>
        <dbReference type="Proteomes" id="UP000247702"/>
    </source>
</evidence>
<dbReference type="InterPro" id="IPR000073">
    <property type="entry name" value="AB_hydrolase_1"/>
</dbReference>
<feature type="domain" description="AB hydrolase-1" evidence="1">
    <location>
        <begin position="69"/>
        <end position="301"/>
    </location>
</feature>
<dbReference type="Proteomes" id="UP000247702">
    <property type="component" value="Unassembled WGS sequence"/>
</dbReference>
<dbReference type="Pfam" id="PF12697">
    <property type="entry name" value="Abhydrolase_6"/>
    <property type="match status" value="1"/>
</dbReference>
<accession>A0A2Z6RU13</accession>
<proteinExistence type="predicted"/>
<dbReference type="Gene3D" id="3.40.50.1820">
    <property type="entry name" value="alpha/beta hydrolase"/>
    <property type="match status" value="1"/>
</dbReference>